<keyword evidence="3" id="KW-1185">Reference proteome</keyword>
<organism evidence="2 3">
    <name type="scientific">Halopelagius longus</name>
    <dbReference type="NCBI Taxonomy" id="1236180"/>
    <lineage>
        <taxon>Archaea</taxon>
        <taxon>Methanobacteriati</taxon>
        <taxon>Methanobacteriota</taxon>
        <taxon>Stenosarchaea group</taxon>
        <taxon>Halobacteria</taxon>
        <taxon>Halobacteriales</taxon>
        <taxon>Haloferacaceae</taxon>
    </lineage>
</organism>
<feature type="domain" description="GIY-YIG" evidence="1">
    <location>
        <begin position="11"/>
        <end position="113"/>
    </location>
</feature>
<dbReference type="InterPro" id="IPR000305">
    <property type="entry name" value="GIY-YIG_endonuc"/>
</dbReference>
<dbReference type="Pfam" id="PF01541">
    <property type="entry name" value="GIY-YIG"/>
    <property type="match status" value="1"/>
</dbReference>
<sequence>MDKIRYLVDRLRPCVYIIECKCPNKISNIEQPHEGPMVRVGEGLTSKRLFYVGSSIRIIERLYEHNRGLTGAAKFTQQYRPIELVELRWYNSKEQAREQESIVAEEYRENGNGSWHVYQHHNQYQDFNWRD</sequence>
<proteinExistence type="predicted"/>
<dbReference type="SUPFAM" id="SSF82771">
    <property type="entry name" value="GIY-YIG endonuclease"/>
    <property type="match status" value="1"/>
</dbReference>
<dbReference type="Gene3D" id="3.40.1440.10">
    <property type="entry name" value="GIY-YIG endonuclease"/>
    <property type="match status" value="1"/>
</dbReference>
<gene>
    <name evidence="2" type="ORF">DWB78_01715</name>
</gene>
<name>A0A370IK62_9EURY</name>
<dbReference type="InterPro" id="IPR035901">
    <property type="entry name" value="GIY-YIG_endonuc_sf"/>
</dbReference>
<dbReference type="AlphaFoldDB" id="A0A370IK62"/>
<dbReference type="PROSITE" id="PS50164">
    <property type="entry name" value="GIY_YIG"/>
    <property type="match status" value="1"/>
</dbReference>
<dbReference type="EMBL" id="QQST01000001">
    <property type="protein sequence ID" value="RDI70541.1"/>
    <property type="molecule type" value="Genomic_DNA"/>
</dbReference>
<accession>A0A370IK62</accession>
<dbReference type="Proteomes" id="UP000255421">
    <property type="component" value="Unassembled WGS sequence"/>
</dbReference>
<comment type="caution">
    <text evidence="2">The sequence shown here is derived from an EMBL/GenBank/DDBJ whole genome shotgun (WGS) entry which is preliminary data.</text>
</comment>
<evidence type="ECO:0000313" key="3">
    <source>
        <dbReference type="Proteomes" id="UP000255421"/>
    </source>
</evidence>
<evidence type="ECO:0000313" key="2">
    <source>
        <dbReference type="EMBL" id="RDI70541.1"/>
    </source>
</evidence>
<protein>
    <submittedName>
        <fullName evidence="2">GIY-YIG nuclease family protein</fullName>
    </submittedName>
</protein>
<reference evidence="2 3" key="1">
    <citation type="submission" date="2018-07" db="EMBL/GenBank/DDBJ databases">
        <title>Genome sequence of extremly halophilic archaeon Halopelagius longus strain BC12-B1.</title>
        <authorList>
            <person name="Zhang X."/>
        </authorList>
    </citation>
    <scope>NUCLEOTIDE SEQUENCE [LARGE SCALE GENOMIC DNA]</scope>
    <source>
        <strain evidence="2 3">BC12-B1</strain>
    </source>
</reference>
<evidence type="ECO:0000259" key="1">
    <source>
        <dbReference type="PROSITE" id="PS50164"/>
    </source>
</evidence>